<dbReference type="InterPro" id="IPR013785">
    <property type="entry name" value="Aldolase_TIM"/>
</dbReference>
<dbReference type="GO" id="GO:0016798">
    <property type="term" value="F:hydrolase activity, acting on glycosyl bonds"/>
    <property type="evidence" value="ECO:0007669"/>
    <property type="project" value="UniProtKB-KW"/>
</dbReference>
<dbReference type="Gene3D" id="3.20.20.70">
    <property type="entry name" value="Aldolase class I"/>
    <property type="match status" value="1"/>
</dbReference>
<name>A0ABW5TH22_9ENTE</name>
<keyword evidence="1" id="KW-0326">Glycosidase</keyword>
<dbReference type="Proteomes" id="UP001597427">
    <property type="component" value="Unassembled WGS sequence"/>
</dbReference>
<comment type="caution">
    <text evidence="1">The sequence shown here is derived from an EMBL/GenBank/DDBJ whole genome shotgun (WGS) entry which is preliminary data.</text>
</comment>
<dbReference type="Pfam" id="PF02065">
    <property type="entry name" value="Melibiase"/>
    <property type="match status" value="1"/>
</dbReference>
<organism evidence="1 2">
    <name type="scientific">Enterococcus camelliae</name>
    <dbReference type="NCBI Taxonomy" id="453959"/>
    <lineage>
        <taxon>Bacteria</taxon>
        <taxon>Bacillati</taxon>
        <taxon>Bacillota</taxon>
        <taxon>Bacilli</taxon>
        <taxon>Lactobacillales</taxon>
        <taxon>Enterococcaceae</taxon>
        <taxon>Enterococcus</taxon>
    </lineage>
</organism>
<keyword evidence="1" id="KW-0378">Hydrolase</keyword>
<dbReference type="SUPFAM" id="SSF51445">
    <property type="entry name" value="(Trans)glycosidases"/>
    <property type="match status" value="1"/>
</dbReference>
<accession>A0ABW5TH22</accession>
<dbReference type="InterPro" id="IPR017853">
    <property type="entry name" value="GH"/>
</dbReference>
<dbReference type="EC" id="3.2.1.-" evidence="1"/>
<dbReference type="EMBL" id="JBHUMO010000015">
    <property type="protein sequence ID" value="MFD2728398.1"/>
    <property type="molecule type" value="Genomic_DNA"/>
</dbReference>
<dbReference type="InterPro" id="IPR002252">
    <property type="entry name" value="Glyco_hydro_36"/>
</dbReference>
<reference evidence="2" key="1">
    <citation type="journal article" date="2019" name="Int. J. Syst. Evol. Microbiol.">
        <title>The Global Catalogue of Microorganisms (GCM) 10K type strain sequencing project: providing services to taxonomists for standard genome sequencing and annotation.</title>
        <authorList>
            <consortium name="The Broad Institute Genomics Platform"/>
            <consortium name="The Broad Institute Genome Sequencing Center for Infectious Disease"/>
            <person name="Wu L."/>
            <person name="Ma J."/>
        </authorList>
    </citation>
    <scope>NUCLEOTIDE SEQUENCE [LARGE SCALE GENOMIC DNA]</scope>
    <source>
        <strain evidence="2">TISTR 932</strain>
    </source>
</reference>
<dbReference type="CDD" id="cd14791">
    <property type="entry name" value="GH36"/>
    <property type="match status" value="1"/>
</dbReference>
<evidence type="ECO:0000313" key="1">
    <source>
        <dbReference type="EMBL" id="MFD2728398.1"/>
    </source>
</evidence>
<proteinExistence type="predicted"/>
<sequence>MKKNGMIPGIWFEFETVGEDSIAFSYVDHLLKKDGFPLTIGKRRFWDMNDPWVIDYLEKKIIDFLQKYVFGYLKIDYNETIGIGADGAESYGEKLRQQLAGTQTFIQKIKNRLPDLIIESCSSGGHRLEPSMMSLSDLSSFSDAHEADSIPIIAANLHHLLLPRQSLIWAVLRENDSQQRLYYSLISTFLGRMCLSGDIEKLSDVQWKIVDQAIQFYKSIVPIIKYGITERLGNLPLSYQRMSGHQILKRQREEKLLVVIHFFDEMEVFVPTSFQTIVASFGLEDQKMSLKRTEKGFFIVSPYQMTACALLLKK</sequence>
<keyword evidence="2" id="KW-1185">Reference proteome</keyword>
<evidence type="ECO:0000313" key="2">
    <source>
        <dbReference type="Proteomes" id="UP001597427"/>
    </source>
</evidence>
<dbReference type="RefSeq" id="WP_379979794.1">
    <property type="nucleotide sequence ID" value="NZ_JBHUMO010000015.1"/>
</dbReference>
<protein>
    <submittedName>
        <fullName evidence="1">Glycoside hydrolase family 36 protein</fullName>
        <ecNumber evidence="1">3.2.1.-</ecNumber>
    </submittedName>
</protein>
<gene>
    <name evidence="1" type="ORF">ACFSR0_02960</name>
</gene>